<dbReference type="VEuPathDB" id="FungiDB:ASPGLDRAFT_1463962"/>
<evidence type="ECO:0000313" key="3">
    <source>
        <dbReference type="EMBL" id="OJJ84682.1"/>
    </source>
</evidence>
<dbReference type="STRING" id="1160497.A0A1L9VLC9"/>
<protein>
    <submittedName>
        <fullName evidence="3">Uncharacterized protein</fullName>
    </submittedName>
</protein>
<feature type="compositionally biased region" description="Basic and acidic residues" evidence="2">
    <location>
        <begin position="687"/>
        <end position="700"/>
    </location>
</feature>
<dbReference type="GeneID" id="34458144"/>
<dbReference type="EMBL" id="KV878896">
    <property type="protein sequence ID" value="OJJ84682.1"/>
    <property type="molecule type" value="Genomic_DNA"/>
</dbReference>
<gene>
    <name evidence="3" type="ORF">ASPGLDRAFT_1463962</name>
</gene>
<feature type="coiled-coil region" evidence="1">
    <location>
        <begin position="648"/>
        <end position="675"/>
    </location>
</feature>
<reference evidence="4" key="1">
    <citation type="journal article" date="2017" name="Genome Biol.">
        <title>Comparative genomics reveals high biological diversity and specific adaptations in the industrially and medically important fungal genus Aspergillus.</title>
        <authorList>
            <person name="de Vries R.P."/>
            <person name="Riley R."/>
            <person name="Wiebenga A."/>
            <person name="Aguilar-Osorio G."/>
            <person name="Amillis S."/>
            <person name="Uchima C.A."/>
            <person name="Anderluh G."/>
            <person name="Asadollahi M."/>
            <person name="Askin M."/>
            <person name="Barry K."/>
            <person name="Battaglia E."/>
            <person name="Bayram O."/>
            <person name="Benocci T."/>
            <person name="Braus-Stromeyer S.A."/>
            <person name="Caldana C."/>
            <person name="Canovas D."/>
            <person name="Cerqueira G.C."/>
            <person name="Chen F."/>
            <person name="Chen W."/>
            <person name="Choi C."/>
            <person name="Clum A."/>
            <person name="Dos Santos R.A."/>
            <person name="Damasio A.R."/>
            <person name="Diallinas G."/>
            <person name="Emri T."/>
            <person name="Fekete E."/>
            <person name="Flipphi M."/>
            <person name="Freyberg S."/>
            <person name="Gallo A."/>
            <person name="Gournas C."/>
            <person name="Habgood R."/>
            <person name="Hainaut M."/>
            <person name="Harispe M.L."/>
            <person name="Henrissat B."/>
            <person name="Hilden K.S."/>
            <person name="Hope R."/>
            <person name="Hossain A."/>
            <person name="Karabika E."/>
            <person name="Karaffa L."/>
            <person name="Karanyi Z."/>
            <person name="Krasevec N."/>
            <person name="Kuo A."/>
            <person name="Kusch H."/>
            <person name="LaButti K."/>
            <person name="Lagendijk E.L."/>
            <person name="Lapidus A."/>
            <person name="Levasseur A."/>
            <person name="Lindquist E."/>
            <person name="Lipzen A."/>
            <person name="Logrieco A.F."/>
            <person name="MacCabe A."/>
            <person name="Maekelae M.R."/>
            <person name="Malavazi I."/>
            <person name="Melin P."/>
            <person name="Meyer V."/>
            <person name="Mielnichuk N."/>
            <person name="Miskei M."/>
            <person name="Molnar A.P."/>
            <person name="Mule G."/>
            <person name="Ngan C.Y."/>
            <person name="Orejas M."/>
            <person name="Orosz E."/>
            <person name="Ouedraogo J.P."/>
            <person name="Overkamp K.M."/>
            <person name="Park H.-S."/>
            <person name="Perrone G."/>
            <person name="Piumi F."/>
            <person name="Punt P.J."/>
            <person name="Ram A.F."/>
            <person name="Ramon A."/>
            <person name="Rauscher S."/>
            <person name="Record E."/>
            <person name="Riano-Pachon D.M."/>
            <person name="Robert V."/>
            <person name="Roehrig J."/>
            <person name="Ruller R."/>
            <person name="Salamov A."/>
            <person name="Salih N.S."/>
            <person name="Samson R.A."/>
            <person name="Sandor E."/>
            <person name="Sanguinetti M."/>
            <person name="Schuetze T."/>
            <person name="Sepcic K."/>
            <person name="Shelest E."/>
            <person name="Sherlock G."/>
            <person name="Sophianopoulou V."/>
            <person name="Squina F.M."/>
            <person name="Sun H."/>
            <person name="Susca A."/>
            <person name="Todd R.B."/>
            <person name="Tsang A."/>
            <person name="Unkles S.E."/>
            <person name="van de Wiele N."/>
            <person name="van Rossen-Uffink D."/>
            <person name="Oliveira J.V."/>
            <person name="Vesth T.C."/>
            <person name="Visser J."/>
            <person name="Yu J.-H."/>
            <person name="Zhou M."/>
            <person name="Andersen M.R."/>
            <person name="Archer D.B."/>
            <person name="Baker S.E."/>
            <person name="Benoit I."/>
            <person name="Brakhage A.A."/>
            <person name="Braus G.H."/>
            <person name="Fischer R."/>
            <person name="Frisvad J.C."/>
            <person name="Goldman G.H."/>
            <person name="Houbraken J."/>
            <person name="Oakley B."/>
            <person name="Pocsi I."/>
            <person name="Scazzocchio C."/>
            <person name="Seiboth B."/>
            <person name="vanKuyk P.A."/>
            <person name="Wortman J."/>
            <person name="Dyer P.S."/>
            <person name="Grigoriev I.V."/>
        </authorList>
    </citation>
    <scope>NUCLEOTIDE SEQUENCE [LARGE SCALE GENOMIC DNA]</scope>
    <source>
        <strain evidence="4">CBS 516.65</strain>
    </source>
</reference>
<evidence type="ECO:0000256" key="1">
    <source>
        <dbReference type="SAM" id="Coils"/>
    </source>
</evidence>
<evidence type="ECO:0000256" key="2">
    <source>
        <dbReference type="SAM" id="MobiDB-lite"/>
    </source>
</evidence>
<feature type="region of interest" description="Disordered" evidence="2">
    <location>
        <begin position="1088"/>
        <end position="1112"/>
    </location>
</feature>
<feature type="compositionally biased region" description="Polar residues" evidence="2">
    <location>
        <begin position="1240"/>
        <end position="1249"/>
    </location>
</feature>
<dbReference type="AlphaFoldDB" id="A0A1L9VLC9"/>
<feature type="compositionally biased region" description="Low complexity" evidence="2">
    <location>
        <begin position="484"/>
        <end position="494"/>
    </location>
</feature>
<proteinExistence type="predicted"/>
<keyword evidence="1" id="KW-0175">Coiled coil</keyword>
<sequence>MATKQRLTLASMWAFEGIGVQEIQNEFKKANPDLNSPLKYSKADDVLVMKGNFEGSSAKLVSVMSDFVEEQKNKDLLDMPRIRQLDVPSMFDDEDDQTKVESEKDRKEDLLTLVDDSNDELIPVSLNRTTKHWISEKGGLGCLANSQEVLGDIAAMTDTEIAVIDDTLGIQVTGQYHVDVEDALAKLTRIEKPLSLIETPRITNMIMAQHNENTRVRIQNYSEINSVALRRILTDPNLPLNATLNQMFATFLLALDPDTLKFNLPDNLLNPCKVSNEPGKSRIWNDFTYQGIGKGDEFINMESIIEKDTANPQAVTSGIAPPHPFLSVEKATRVNQWVVERVEMENEPEPEPEPIALQLDQLEGPRETPAPATGVKKTPGIRTRKAAGAATPRAAPEPTVENTKALSTVPEKKTSTPRKRWKMQYEPTDRVSSPTNLMLKGPDSPHDSTTTVRPESPEDKLRMPTFDPTKYGLQSPPQHSARNSFGSSTSPQSSQANVETLPVAPKKKPVKREELIDVLTPVASGKPTSHFMLSFDQPALVPQVANHVDKTDAQDIQVPDRTKGSTPPDLLDLDFETESRVLGPSTATTTLLSPTGSISGEDLTWQEKRLRDLKSSLREKKDTSGFDDNASTVSNISRPPKDRREINTRLARQRIAELEKSVETVKNTNDEADTREFHRTMNHKAGKPSEKAKNKAEAKAKRQATLEDAWGIPKPAKKAPAESPKMPTDLIVKPRTASSDAKKQDLQDLRQQEVEIKSVFEALRPALEAAEYFSGPLTLEAQFGLVLIPLLPKTYNQDSITVDEWTRIFQPRNGLPAPTTKFINRLTTAGSDVDHIIDFKTSKSEGKRHMFEQDYTEYNVSYEFHCRATADQPFTIAIDEQGRHSIRKPTKTLGAVNMHFPAQIWDASMVLSGVIEHVAGTDPELEEAVRYLVDNLWVQPDKSLIRIFSRLPKGDKFVIEKVLMRRWTRHRHIRNGDAAADNATSPKAENQIIVVNDNDNDNDIFLQVTEVQDLLIGSSTSDSQALRARCAPYPEMIKKDRLWYEVSLVSPAIEAFLKANTDVEIGERTEDWRNPDLLGNHATLVADNYGMSNHNPSSSPSSSSPSPLPNPAPLLSPVASAIGTAGLGDLLRLTKTVVEKIDGIGFWNYGPGVEAVRLSAITAAAAGTVVGTNAGVGAGPLSLPGIPKQPHSSAMVPAAAQQGRLLGFDDYLDGVKEIESLVPSLVPAKSGGGGVASGIERSSSTSSARVNGVNGVNELDYW</sequence>
<feature type="region of interest" description="Disordered" evidence="2">
    <location>
        <begin position="1229"/>
        <end position="1250"/>
    </location>
</feature>
<name>A0A1L9VLC9_ASPGL</name>
<keyword evidence="4" id="KW-1185">Reference proteome</keyword>
<dbReference type="OrthoDB" id="10265971at2759"/>
<feature type="region of interest" description="Disordered" evidence="2">
    <location>
        <begin position="365"/>
        <end position="501"/>
    </location>
</feature>
<dbReference type="Proteomes" id="UP000184300">
    <property type="component" value="Unassembled WGS sequence"/>
</dbReference>
<accession>A0A1L9VLC9</accession>
<feature type="compositionally biased region" description="Low complexity" evidence="2">
    <location>
        <begin position="1092"/>
        <end position="1105"/>
    </location>
</feature>
<feature type="compositionally biased region" description="Low complexity" evidence="2">
    <location>
        <begin position="386"/>
        <end position="399"/>
    </location>
</feature>
<feature type="region of interest" description="Disordered" evidence="2">
    <location>
        <begin position="617"/>
        <end position="640"/>
    </location>
</feature>
<organism evidence="3 4">
    <name type="scientific">Aspergillus glaucus CBS 516.65</name>
    <dbReference type="NCBI Taxonomy" id="1160497"/>
    <lineage>
        <taxon>Eukaryota</taxon>
        <taxon>Fungi</taxon>
        <taxon>Dikarya</taxon>
        <taxon>Ascomycota</taxon>
        <taxon>Pezizomycotina</taxon>
        <taxon>Eurotiomycetes</taxon>
        <taxon>Eurotiomycetidae</taxon>
        <taxon>Eurotiales</taxon>
        <taxon>Aspergillaceae</taxon>
        <taxon>Aspergillus</taxon>
        <taxon>Aspergillus subgen. Aspergillus</taxon>
    </lineage>
</organism>
<dbReference type="RefSeq" id="XP_022401380.1">
    <property type="nucleotide sequence ID" value="XM_022541883.1"/>
</dbReference>
<evidence type="ECO:0000313" key="4">
    <source>
        <dbReference type="Proteomes" id="UP000184300"/>
    </source>
</evidence>
<feature type="region of interest" description="Disordered" evidence="2">
    <location>
        <begin position="675"/>
        <end position="704"/>
    </location>
</feature>